<dbReference type="PROSITE" id="PS50835">
    <property type="entry name" value="IG_LIKE"/>
    <property type="match status" value="2"/>
</dbReference>
<dbReference type="Gene3D" id="2.60.40.10">
    <property type="entry name" value="Immunoglobulins"/>
    <property type="match status" value="3"/>
</dbReference>
<dbReference type="Gene3D" id="3.30.200.20">
    <property type="entry name" value="Phosphorylase Kinase, domain 1"/>
    <property type="match status" value="1"/>
</dbReference>
<dbReference type="FunFam" id="1.10.510.10:FF:000571">
    <property type="entry name" value="Maternal embryonic leucine zipper kinase"/>
    <property type="match status" value="1"/>
</dbReference>
<dbReference type="Pfam" id="PF00041">
    <property type="entry name" value="fn3"/>
    <property type="match status" value="1"/>
</dbReference>
<dbReference type="Pfam" id="PF07679">
    <property type="entry name" value="I-set"/>
    <property type="match status" value="2"/>
</dbReference>
<dbReference type="GeneTree" id="ENSGT00940000163949"/>
<dbReference type="PANTHER" id="PTHR47633">
    <property type="entry name" value="IMMUNOGLOBULIN"/>
    <property type="match status" value="1"/>
</dbReference>
<feature type="domain" description="Ig-like" evidence="8">
    <location>
        <begin position="44"/>
        <end position="128"/>
    </location>
</feature>
<evidence type="ECO:0000259" key="7">
    <source>
        <dbReference type="PROSITE" id="PS50011"/>
    </source>
</evidence>
<keyword evidence="5" id="KW-0393">Immunoglobulin domain</keyword>
<dbReference type="SUPFAM" id="SSF49265">
    <property type="entry name" value="Fibronectin type III"/>
    <property type="match status" value="1"/>
</dbReference>
<dbReference type="Ensembl" id="ENSOTST00005102267.2">
    <property type="protein sequence ID" value="ENSOTSP00005094354.2"/>
    <property type="gene ID" value="ENSOTSG00005043989.2"/>
</dbReference>
<dbReference type="InterPro" id="IPR000719">
    <property type="entry name" value="Prot_kinase_dom"/>
</dbReference>
<feature type="domain" description="Fibronectin type-III" evidence="9">
    <location>
        <begin position="136"/>
        <end position="236"/>
    </location>
</feature>
<dbReference type="CDD" id="cd00063">
    <property type="entry name" value="FN3"/>
    <property type="match status" value="1"/>
</dbReference>
<dbReference type="SMART" id="SM00409">
    <property type="entry name" value="IG"/>
    <property type="match status" value="2"/>
</dbReference>
<dbReference type="InterPro" id="IPR036179">
    <property type="entry name" value="Ig-like_dom_sf"/>
</dbReference>
<reference evidence="10" key="1">
    <citation type="submission" date="2025-08" db="UniProtKB">
        <authorList>
            <consortium name="Ensembl"/>
        </authorList>
    </citation>
    <scope>IDENTIFICATION</scope>
</reference>
<protein>
    <recommendedName>
        <fullName evidence="12">Myosin, light chain kinase 5</fullName>
    </recommendedName>
</protein>
<keyword evidence="3 6" id="KW-0547">Nucleotide-binding</keyword>
<accession>A0A8C8MJM9</accession>
<dbReference type="InterPro" id="IPR003599">
    <property type="entry name" value="Ig_sub"/>
</dbReference>
<dbReference type="PANTHER" id="PTHR47633:SF9">
    <property type="entry name" value="NON-SPECIFIC SERINE_THREONINE PROTEIN KINASE"/>
    <property type="match status" value="1"/>
</dbReference>
<dbReference type="GO" id="GO:0004672">
    <property type="term" value="F:protein kinase activity"/>
    <property type="evidence" value="ECO:0007669"/>
    <property type="project" value="InterPro"/>
</dbReference>
<evidence type="ECO:0000313" key="11">
    <source>
        <dbReference type="Proteomes" id="UP000694402"/>
    </source>
</evidence>
<dbReference type="FunFam" id="2.60.40.10:FF:000080">
    <property type="entry name" value="Myosin light chain kinase, smooth muscle"/>
    <property type="match status" value="1"/>
</dbReference>
<dbReference type="FunFam" id="2.60.40.10:FF:001127">
    <property type="entry name" value="Myosin, light chain kinase a"/>
    <property type="match status" value="1"/>
</dbReference>
<dbReference type="InterPro" id="IPR017441">
    <property type="entry name" value="Protein_kinase_ATP_BS"/>
</dbReference>
<dbReference type="GO" id="GO:0005524">
    <property type="term" value="F:ATP binding"/>
    <property type="evidence" value="ECO:0007669"/>
    <property type="project" value="UniProtKB-UniRule"/>
</dbReference>
<sequence>CINKSNFTQLEICFKPAVCMLCKKRVELSDVMLTNSLSLPLPGPLLEFLDPQEQLEVRVGGQARLHCAFRSCSVPVASCWIYNRETRVESSDTDSSVEISQACPGDAGTYTILVRNRRGLAQHTVTLSVIDRPHPPASSPVVSQLSSCSLVLSWSGPSYDGGTAITGYVVEVRREGTEKPEDWTEVTTRCKNTSYRIRSVLEPLGEYRFRIRAYNLAGVSEPSEVSDCVKMDTRGEPKEESQSYVTVTIDTTHKVKDHYNVHEKLGVGKFGQVFRLSHKETGQVCAGKFYRAHSSKAKAMARREIELMNCLHHPKLVQCLGAYDTRSEIIMVMEYIAGGELFERIADDNFEHTEPTSARYMHQLLEGMQYIHRQNIVHLDLKPENIVCVDTTGTRIKIIDFGLAAKLEPGTPLMVMHGTPDFVAPEVISYEPVGLATDMWSIGVICFILLSGELPFQGNSDAETLSLVTAARYEFDQESFEDISDQAKDFITSLLKKDTRCRLLCDEALAHPWMASFTLLVRRPTKSLKKDKIRRFLAKRRWKVYYLTQINSTSHSISNASWSPAAEQAIQTLDQELQSEPRFQQVLRDTSQPRGSSARLACRVQGYPEPEVVWFKDEVTVESSSRVTVEYNGMCELVLTDLGPADTGVYKCRATNDLGEALCSAKLTVEL</sequence>
<feature type="binding site" evidence="6">
    <location>
        <position position="288"/>
    </location>
    <ligand>
        <name>ATP</name>
        <dbReference type="ChEBI" id="CHEBI:30616"/>
    </ligand>
</feature>
<evidence type="ECO:0000259" key="9">
    <source>
        <dbReference type="PROSITE" id="PS50853"/>
    </source>
</evidence>
<gene>
    <name evidence="10" type="primary">LOC112223791</name>
</gene>
<dbReference type="SMART" id="SM00060">
    <property type="entry name" value="FN3"/>
    <property type="match status" value="1"/>
</dbReference>
<evidence type="ECO:0000256" key="6">
    <source>
        <dbReference type="PROSITE-ProRule" id="PRU10141"/>
    </source>
</evidence>
<evidence type="ECO:0000256" key="3">
    <source>
        <dbReference type="ARBA" id="ARBA00022741"/>
    </source>
</evidence>
<dbReference type="InterPro" id="IPR008271">
    <property type="entry name" value="Ser/Thr_kinase_AS"/>
</dbReference>
<proteinExistence type="inferred from homology"/>
<dbReference type="PROSITE" id="PS00108">
    <property type="entry name" value="PROTEIN_KINASE_ST"/>
    <property type="match status" value="1"/>
</dbReference>
<comment type="similarity">
    <text evidence="1">Belongs to the protein kinase superfamily. CAMK Ser/Thr protein kinase family.</text>
</comment>
<evidence type="ECO:0000313" key="10">
    <source>
        <dbReference type="Ensembl" id="ENSOTSP00005094354.2"/>
    </source>
</evidence>
<organism evidence="10 11">
    <name type="scientific">Oncorhynchus tshawytscha</name>
    <name type="common">Chinook salmon</name>
    <name type="synonym">Salmo tshawytscha</name>
    <dbReference type="NCBI Taxonomy" id="74940"/>
    <lineage>
        <taxon>Eukaryota</taxon>
        <taxon>Metazoa</taxon>
        <taxon>Chordata</taxon>
        <taxon>Craniata</taxon>
        <taxon>Vertebrata</taxon>
        <taxon>Euteleostomi</taxon>
        <taxon>Actinopterygii</taxon>
        <taxon>Neopterygii</taxon>
        <taxon>Teleostei</taxon>
        <taxon>Protacanthopterygii</taxon>
        <taxon>Salmoniformes</taxon>
        <taxon>Salmonidae</taxon>
        <taxon>Salmoninae</taxon>
        <taxon>Oncorhynchus</taxon>
    </lineage>
</organism>
<dbReference type="SUPFAM" id="SSF56112">
    <property type="entry name" value="Protein kinase-like (PK-like)"/>
    <property type="match status" value="1"/>
</dbReference>
<evidence type="ECO:0000259" key="8">
    <source>
        <dbReference type="PROSITE" id="PS50835"/>
    </source>
</evidence>
<reference evidence="10" key="2">
    <citation type="submission" date="2025-09" db="UniProtKB">
        <authorList>
            <consortium name="Ensembl"/>
        </authorList>
    </citation>
    <scope>IDENTIFICATION</scope>
</reference>
<evidence type="ECO:0000256" key="5">
    <source>
        <dbReference type="ARBA" id="ARBA00023319"/>
    </source>
</evidence>
<keyword evidence="2" id="KW-0677">Repeat</keyword>
<dbReference type="InterPro" id="IPR036116">
    <property type="entry name" value="FN3_sf"/>
</dbReference>
<dbReference type="SMART" id="SM00408">
    <property type="entry name" value="IGc2"/>
    <property type="match status" value="2"/>
</dbReference>
<dbReference type="SMART" id="SM00220">
    <property type="entry name" value="S_TKc"/>
    <property type="match status" value="1"/>
</dbReference>
<dbReference type="PROSITE" id="PS00107">
    <property type="entry name" value="PROTEIN_KINASE_ATP"/>
    <property type="match status" value="1"/>
</dbReference>
<dbReference type="InterPro" id="IPR003961">
    <property type="entry name" value="FN3_dom"/>
</dbReference>
<dbReference type="SUPFAM" id="SSF48726">
    <property type="entry name" value="Immunoglobulin"/>
    <property type="match status" value="2"/>
</dbReference>
<dbReference type="Proteomes" id="UP000694402">
    <property type="component" value="Unassembled WGS sequence"/>
</dbReference>
<dbReference type="InterPro" id="IPR011009">
    <property type="entry name" value="Kinase-like_dom_sf"/>
</dbReference>
<dbReference type="Gene3D" id="1.10.510.10">
    <property type="entry name" value="Transferase(Phosphotransferase) domain 1"/>
    <property type="match status" value="1"/>
</dbReference>
<evidence type="ECO:0000256" key="4">
    <source>
        <dbReference type="ARBA" id="ARBA00022840"/>
    </source>
</evidence>
<feature type="domain" description="Ig-like" evidence="8">
    <location>
        <begin position="581"/>
        <end position="668"/>
    </location>
</feature>
<keyword evidence="11" id="KW-1185">Reference proteome</keyword>
<keyword evidence="4 6" id="KW-0067">ATP-binding</keyword>
<name>A0A8C8MJM9_ONCTS</name>
<dbReference type="InterPro" id="IPR013783">
    <property type="entry name" value="Ig-like_fold"/>
</dbReference>
<dbReference type="InterPro" id="IPR007110">
    <property type="entry name" value="Ig-like_dom"/>
</dbReference>
<evidence type="ECO:0000256" key="2">
    <source>
        <dbReference type="ARBA" id="ARBA00022737"/>
    </source>
</evidence>
<feature type="domain" description="Protein kinase" evidence="7">
    <location>
        <begin position="259"/>
        <end position="514"/>
    </location>
</feature>
<dbReference type="PROSITE" id="PS50011">
    <property type="entry name" value="PROTEIN_KINASE_DOM"/>
    <property type="match status" value="1"/>
</dbReference>
<dbReference type="AlphaFoldDB" id="A0A8C8MJM9"/>
<dbReference type="InterPro" id="IPR003598">
    <property type="entry name" value="Ig_sub2"/>
</dbReference>
<evidence type="ECO:0000256" key="1">
    <source>
        <dbReference type="ARBA" id="ARBA00006692"/>
    </source>
</evidence>
<dbReference type="Pfam" id="PF00069">
    <property type="entry name" value="Pkinase"/>
    <property type="match status" value="1"/>
</dbReference>
<dbReference type="InterPro" id="IPR013098">
    <property type="entry name" value="Ig_I-set"/>
</dbReference>
<dbReference type="PROSITE" id="PS50853">
    <property type="entry name" value="FN3"/>
    <property type="match status" value="1"/>
</dbReference>
<evidence type="ECO:0008006" key="12">
    <source>
        <dbReference type="Google" id="ProtNLM"/>
    </source>
</evidence>